<dbReference type="GO" id="GO:0005829">
    <property type="term" value="C:cytosol"/>
    <property type="evidence" value="ECO:0007669"/>
    <property type="project" value="TreeGrafter"/>
</dbReference>
<dbReference type="HAMAP" id="MF_00568">
    <property type="entry name" value="NadA_type2"/>
    <property type="match status" value="1"/>
</dbReference>
<comment type="subcellular location">
    <subcellularLocation>
        <location evidence="9">Cytoplasm</location>
    </subcellularLocation>
</comment>
<organism evidence="10 11">
    <name type="scientific">Candidatus Fonsibacter lacus</name>
    <dbReference type="NCBI Taxonomy" id="2576439"/>
    <lineage>
        <taxon>Bacteria</taxon>
        <taxon>Pseudomonadati</taxon>
        <taxon>Pseudomonadota</taxon>
        <taxon>Alphaproteobacteria</taxon>
        <taxon>Candidatus Pelagibacterales</taxon>
        <taxon>Candidatus Pelagibacterales incertae sedis</taxon>
        <taxon>Candidatus Fonsibacter</taxon>
    </lineage>
</organism>
<feature type="binding site" evidence="9">
    <location>
        <position position="246"/>
    </location>
    <ligand>
        <name>iminosuccinate</name>
        <dbReference type="ChEBI" id="CHEBI:77875"/>
    </ligand>
</feature>
<name>A0A964UYY8_9PROT</name>
<feature type="binding site" evidence="9">
    <location>
        <position position="203"/>
    </location>
    <ligand>
        <name>[4Fe-4S] cluster</name>
        <dbReference type="ChEBI" id="CHEBI:49883"/>
    </ligand>
</feature>
<evidence type="ECO:0000256" key="2">
    <source>
        <dbReference type="ARBA" id="ARBA00012669"/>
    </source>
</evidence>
<keyword evidence="6 9" id="KW-0479">Metal-binding</keyword>
<comment type="pathway">
    <text evidence="1 9">Cofactor biosynthesis; NAD(+) biosynthesis; quinolinate from iminoaspartate: step 1/1.</text>
</comment>
<evidence type="ECO:0000256" key="1">
    <source>
        <dbReference type="ARBA" id="ARBA00005065"/>
    </source>
</evidence>
<reference evidence="10" key="1">
    <citation type="submission" date="2018-10" db="EMBL/GenBank/DDBJ databases">
        <title>Iterative Subtractive Binning of Freshwater Chronoseries Metagenomes Recovers Nearly Complete Genomes from over Four Hundred Novel Species.</title>
        <authorList>
            <person name="Rodriguez-R L.M."/>
            <person name="Tsementzi D."/>
            <person name="Luo C."/>
            <person name="Konstantinidis K.T."/>
        </authorList>
    </citation>
    <scope>NUCLEOTIDE SEQUENCE</scope>
    <source>
        <strain evidence="10">WB7_6_001</strain>
    </source>
</reference>
<keyword evidence="9" id="KW-0963">Cytoplasm</keyword>
<keyword evidence="3 9" id="KW-0004">4Fe-4S</keyword>
<dbReference type="AlphaFoldDB" id="A0A964UYY8"/>
<evidence type="ECO:0000313" key="10">
    <source>
        <dbReference type="EMBL" id="NBN88348.1"/>
    </source>
</evidence>
<evidence type="ECO:0000256" key="6">
    <source>
        <dbReference type="ARBA" id="ARBA00022723"/>
    </source>
</evidence>
<feature type="binding site" evidence="9">
    <location>
        <position position="161"/>
    </location>
    <ligand>
        <name>iminosuccinate</name>
        <dbReference type="ChEBI" id="CHEBI:77875"/>
    </ligand>
</feature>
<sequence>MTSQLEFTKEIEKNTSGIYQKIKSVVPELEWPLFAPYIYKINELKKKKNAVILAHNYQTPEIYHGVADIIGDSLTLAIEAGKTKADIIIMAGVHFMAETAKIMSPNKKVLIPDMNAGCSLAESINAEDVRKLKKQYPGVPVVTYVNTSAEVKAETDVCCTSANGVKVVESLGVKEVIFLPDVYLAKYVASQTKVKIIPWHGKCMVHEQFTAEELNQLRKNYPDLVIVSHPECPPDVIKASDFTGSTSGMIQYVKNNKPKNVFLVTECSMSDNVQVENPATNFVRPCNLCPHMKKIQLPKIYDCLVNETNEVLIDKSIIEKARLPIERMIKVGRQSSLA</sequence>
<evidence type="ECO:0000256" key="5">
    <source>
        <dbReference type="ARBA" id="ARBA00022679"/>
    </source>
</evidence>
<dbReference type="GO" id="GO:0051539">
    <property type="term" value="F:4 iron, 4 sulfur cluster binding"/>
    <property type="evidence" value="ECO:0007669"/>
    <property type="project" value="UniProtKB-KW"/>
</dbReference>
<dbReference type="SUPFAM" id="SSF142754">
    <property type="entry name" value="NadA-like"/>
    <property type="match status" value="1"/>
</dbReference>
<comment type="catalytic activity">
    <reaction evidence="9">
        <text>iminosuccinate + dihydroxyacetone phosphate = quinolinate + phosphate + 2 H2O + H(+)</text>
        <dbReference type="Rhea" id="RHEA:25888"/>
        <dbReference type="ChEBI" id="CHEBI:15377"/>
        <dbReference type="ChEBI" id="CHEBI:15378"/>
        <dbReference type="ChEBI" id="CHEBI:29959"/>
        <dbReference type="ChEBI" id="CHEBI:43474"/>
        <dbReference type="ChEBI" id="CHEBI:57642"/>
        <dbReference type="ChEBI" id="CHEBI:77875"/>
        <dbReference type="EC" id="2.5.1.72"/>
    </reaction>
</comment>
<evidence type="ECO:0000256" key="3">
    <source>
        <dbReference type="ARBA" id="ARBA00022485"/>
    </source>
</evidence>
<keyword evidence="7 9" id="KW-0408">Iron</keyword>
<dbReference type="Pfam" id="PF02445">
    <property type="entry name" value="NadA"/>
    <property type="match status" value="1"/>
</dbReference>
<evidence type="ECO:0000256" key="7">
    <source>
        <dbReference type="ARBA" id="ARBA00023004"/>
    </source>
</evidence>
<keyword evidence="8 9" id="KW-0411">Iron-sulfur</keyword>
<evidence type="ECO:0000256" key="4">
    <source>
        <dbReference type="ARBA" id="ARBA00022642"/>
    </source>
</evidence>
<feature type="binding site" evidence="9">
    <location>
        <position position="118"/>
    </location>
    <ligand>
        <name>[4Fe-4S] cluster</name>
        <dbReference type="ChEBI" id="CHEBI:49883"/>
    </ligand>
</feature>
<feature type="binding site" evidence="9">
    <location>
        <begin position="229"/>
        <end position="231"/>
    </location>
    <ligand>
        <name>iminosuccinate</name>
        <dbReference type="ChEBI" id="CHEBI:77875"/>
    </ligand>
</feature>
<evidence type="ECO:0000256" key="8">
    <source>
        <dbReference type="ARBA" id="ARBA00023014"/>
    </source>
</evidence>
<gene>
    <name evidence="9 10" type="primary">nadA</name>
    <name evidence="10" type="ORF">EBV32_04610</name>
</gene>
<evidence type="ECO:0000256" key="9">
    <source>
        <dbReference type="HAMAP-Rule" id="MF_00568"/>
    </source>
</evidence>
<dbReference type="Gene3D" id="3.40.50.10800">
    <property type="entry name" value="NadA-like"/>
    <property type="match status" value="3"/>
</dbReference>
<proteinExistence type="inferred from homology"/>
<dbReference type="Proteomes" id="UP000713222">
    <property type="component" value="Unassembled WGS sequence"/>
</dbReference>
<feature type="binding site" evidence="9">
    <location>
        <position position="73"/>
    </location>
    <ligand>
        <name>iminosuccinate</name>
        <dbReference type="ChEBI" id="CHEBI:77875"/>
    </ligand>
</feature>
<dbReference type="NCBIfam" id="NF006878">
    <property type="entry name" value="PRK09375.1-2"/>
    <property type="match status" value="1"/>
</dbReference>
<dbReference type="EMBL" id="RGET01000098">
    <property type="protein sequence ID" value="NBN88348.1"/>
    <property type="molecule type" value="Genomic_DNA"/>
</dbReference>
<dbReference type="PANTHER" id="PTHR30573">
    <property type="entry name" value="QUINOLINATE SYNTHETASE A"/>
    <property type="match status" value="1"/>
</dbReference>
<dbReference type="GO" id="GO:0008987">
    <property type="term" value="F:quinolinate synthetase A activity"/>
    <property type="evidence" value="ECO:0007669"/>
    <property type="project" value="UniProtKB-UniRule"/>
</dbReference>
<dbReference type="InterPro" id="IPR023066">
    <property type="entry name" value="Quinolinate_synth_type2"/>
</dbReference>
<comment type="cofactor">
    <cofactor evidence="9">
        <name>[4Fe-4S] cluster</name>
        <dbReference type="ChEBI" id="CHEBI:49883"/>
    </cofactor>
    <text evidence="9">Binds 1 [4Fe-4S] cluster per subunit.</text>
</comment>
<dbReference type="NCBIfam" id="NF006879">
    <property type="entry name" value="PRK09375.1-4"/>
    <property type="match status" value="1"/>
</dbReference>
<comment type="similarity">
    <text evidence="9">Belongs to the quinolinate synthase family. Type 2 subfamily.</text>
</comment>
<comment type="caution">
    <text evidence="10">The sequence shown here is derived from an EMBL/GenBank/DDBJ whole genome shotgun (WGS) entry which is preliminary data.</text>
</comment>
<feature type="binding site" evidence="9">
    <location>
        <position position="55"/>
    </location>
    <ligand>
        <name>iminosuccinate</name>
        <dbReference type="ChEBI" id="CHEBI:77875"/>
    </ligand>
</feature>
<dbReference type="EC" id="2.5.1.72" evidence="2 9"/>
<dbReference type="InterPro" id="IPR003473">
    <property type="entry name" value="NadA"/>
</dbReference>
<feature type="binding site" evidence="9">
    <location>
        <position position="289"/>
    </location>
    <ligand>
        <name>[4Fe-4S] cluster</name>
        <dbReference type="ChEBI" id="CHEBI:49883"/>
    </ligand>
</feature>
<feature type="binding site" evidence="9">
    <location>
        <begin position="144"/>
        <end position="146"/>
    </location>
    <ligand>
        <name>iminosuccinate</name>
        <dbReference type="ChEBI" id="CHEBI:77875"/>
    </ligand>
</feature>
<keyword evidence="4 9" id="KW-0662">Pyridine nucleotide biosynthesis</keyword>
<evidence type="ECO:0000313" key="11">
    <source>
        <dbReference type="Proteomes" id="UP000713222"/>
    </source>
</evidence>
<dbReference type="NCBIfam" id="TIGR00550">
    <property type="entry name" value="nadA"/>
    <property type="match status" value="1"/>
</dbReference>
<protein>
    <recommendedName>
        <fullName evidence="2 9">Quinolinate synthase</fullName>
        <ecNumber evidence="2 9">2.5.1.72</ecNumber>
    </recommendedName>
</protein>
<accession>A0A964UYY8</accession>
<dbReference type="InterPro" id="IPR036094">
    <property type="entry name" value="NadA_sf"/>
</dbReference>
<keyword evidence="5 9" id="KW-0808">Transferase</keyword>
<dbReference type="PANTHER" id="PTHR30573:SF0">
    <property type="entry name" value="QUINOLINATE SYNTHASE, CHLOROPLASTIC"/>
    <property type="match status" value="1"/>
</dbReference>
<comment type="function">
    <text evidence="9">Catalyzes the condensation of iminoaspartate with dihydroxyacetone phosphate to form quinolinate.</text>
</comment>
<dbReference type="GO" id="GO:0034628">
    <property type="term" value="P:'de novo' NAD+ biosynthetic process from L-aspartate"/>
    <property type="evidence" value="ECO:0007669"/>
    <property type="project" value="TreeGrafter"/>
</dbReference>
<dbReference type="GO" id="GO:0046872">
    <property type="term" value="F:metal ion binding"/>
    <property type="evidence" value="ECO:0007669"/>
    <property type="project" value="UniProtKB-KW"/>
</dbReference>